<protein>
    <submittedName>
        <fullName evidence="1">Uncharacterized protein</fullName>
    </submittedName>
</protein>
<gene>
    <name evidence="1" type="ORF">IV454_24930</name>
</gene>
<sequence length="124" mass="13792">MSISHALLSFANVLEVAELCASDPYERQSQLVAECRAMKMPFLASMPLRHRFSCPVCGLQRGEVELHFEDPRQVREMPSDQGMWGTPAGQFYQDSFSSMHAILVHGADVPIKLQTLLSGLAENV</sequence>
<reference evidence="1 2" key="1">
    <citation type="submission" date="2020-11" db="EMBL/GenBank/DDBJ databases">
        <authorList>
            <person name="Sun Q."/>
        </authorList>
    </citation>
    <scope>NUCLEOTIDE SEQUENCE [LARGE SCALE GENOMIC DNA]</scope>
    <source>
        <strain evidence="1 2">P8398</strain>
    </source>
</reference>
<evidence type="ECO:0000313" key="2">
    <source>
        <dbReference type="Proteomes" id="UP000662888"/>
    </source>
</evidence>
<dbReference type="RefSeq" id="WP_206088323.1">
    <property type="nucleotide sequence ID" value="NZ_CP065053.1"/>
</dbReference>
<dbReference type="Proteomes" id="UP000662888">
    <property type="component" value="Chromosome"/>
</dbReference>
<name>A0AA48WCI2_9BURK</name>
<dbReference type="EMBL" id="CP065053">
    <property type="protein sequence ID" value="QPI48730.1"/>
    <property type="molecule type" value="Genomic_DNA"/>
</dbReference>
<keyword evidence="2" id="KW-1185">Reference proteome</keyword>
<accession>A0AA48WCI2</accession>
<organism evidence="1 2">
    <name type="scientific">Massilia antarctica</name>
    <dbReference type="NCBI Taxonomy" id="2765360"/>
    <lineage>
        <taxon>Bacteria</taxon>
        <taxon>Pseudomonadati</taxon>
        <taxon>Pseudomonadota</taxon>
        <taxon>Betaproteobacteria</taxon>
        <taxon>Burkholderiales</taxon>
        <taxon>Oxalobacteraceae</taxon>
        <taxon>Telluria group</taxon>
        <taxon>Massilia</taxon>
    </lineage>
</organism>
<evidence type="ECO:0000313" key="1">
    <source>
        <dbReference type="EMBL" id="QPI48730.1"/>
    </source>
</evidence>
<proteinExistence type="predicted"/>